<gene>
    <name evidence="1" type="ORF">V1477_006189</name>
</gene>
<evidence type="ECO:0000313" key="1">
    <source>
        <dbReference type="EMBL" id="KAL2745334.1"/>
    </source>
</evidence>
<evidence type="ECO:0000313" key="2">
    <source>
        <dbReference type="Proteomes" id="UP001607303"/>
    </source>
</evidence>
<sequence length="75" mass="8435">MTVITNFDETNMTLSIANKSIVVRKVVVRQLHAEPGSKFFLESSKRVNVVEKIKINHDVDSVLGYRTNDNLDSTA</sequence>
<organism evidence="1 2">
    <name type="scientific">Vespula maculifrons</name>
    <name type="common">Eastern yellow jacket</name>
    <name type="synonym">Wasp</name>
    <dbReference type="NCBI Taxonomy" id="7453"/>
    <lineage>
        <taxon>Eukaryota</taxon>
        <taxon>Metazoa</taxon>
        <taxon>Ecdysozoa</taxon>
        <taxon>Arthropoda</taxon>
        <taxon>Hexapoda</taxon>
        <taxon>Insecta</taxon>
        <taxon>Pterygota</taxon>
        <taxon>Neoptera</taxon>
        <taxon>Endopterygota</taxon>
        <taxon>Hymenoptera</taxon>
        <taxon>Apocrita</taxon>
        <taxon>Aculeata</taxon>
        <taxon>Vespoidea</taxon>
        <taxon>Vespidae</taxon>
        <taxon>Vespinae</taxon>
        <taxon>Vespula</taxon>
    </lineage>
</organism>
<reference evidence="1 2" key="1">
    <citation type="journal article" date="2024" name="Ann. Entomol. Soc. Am.">
        <title>Genomic analyses of the southern and eastern yellowjacket wasps (Hymenoptera: Vespidae) reveal evolutionary signatures of social life.</title>
        <authorList>
            <person name="Catto M.A."/>
            <person name="Caine P.B."/>
            <person name="Orr S.E."/>
            <person name="Hunt B.G."/>
            <person name="Goodisman M.A.D."/>
        </authorList>
    </citation>
    <scope>NUCLEOTIDE SEQUENCE [LARGE SCALE GENOMIC DNA]</scope>
    <source>
        <strain evidence="1">232</strain>
        <tissue evidence="1">Head and thorax</tissue>
    </source>
</reference>
<proteinExistence type="predicted"/>
<comment type="caution">
    <text evidence="1">The sequence shown here is derived from an EMBL/GenBank/DDBJ whole genome shotgun (WGS) entry which is preliminary data.</text>
</comment>
<keyword evidence="2" id="KW-1185">Reference proteome</keyword>
<protein>
    <submittedName>
        <fullName evidence="1">Myb-like protein X</fullName>
    </submittedName>
</protein>
<name>A0ABD2CKU7_VESMC</name>
<accession>A0ABD2CKU7</accession>
<dbReference type="EMBL" id="JAYRBN010000043">
    <property type="protein sequence ID" value="KAL2745334.1"/>
    <property type="molecule type" value="Genomic_DNA"/>
</dbReference>
<dbReference type="Proteomes" id="UP001607303">
    <property type="component" value="Unassembled WGS sequence"/>
</dbReference>
<dbReference type="AlphaFoldDB" id="A0ABD2CKU7"/>